<dbReference type="GO" id="GO:0034488">
    <property type="term" value="P:basic amino acid transmembrane export from vacuole"/>
    <property type="evidence" value="ECO:0007669"/>
    <property type="project" value="TreeGrafter"/>
</dbReference>
<dbReference type="KEGG" id="mrr:Moror_7979"/>
<keyword evidence="10" id="KW-1185">Reference proteome</keyword>
<gene>
    <name evidence="9" type="ORF">Moror_7979</name>
</gene>
<evidence type="ECO:0000256" key="2">
    <source>
        <dbReference type="ARBA" id="ARBA00022692"/>
    </source>
</evidence>
<feature type="compositionally biased region" description="Basic and acidic residues" evidence="7">
    <location>
        <begin position="508"/>
        <end position="519"/>
    </location>
</feature>
<feature type="transmembrane region" description="Helical" evidence="8">
    <location>
        <begin position="444"/>
        <end position="467"/>
    </location>
</feature>
<feature type="transmembrane region" description="Helical" evidence="8">
    <location>
        <begin position="404"/>
        <end position="424"/>
    </location>
</feature>
<dbReference type="EMBL" id="AWSO01000130">
    <property type="protein sequence ID" value="ESK94512.1"/>
    <property type="molecule type" value="Genomic_DNA"/>
</dbReference>
<dbReference type="FunFam" id="1.20.1280.290:FF:000009">
    <property type="entry name" value="PQ loop repeat family protein"/>
    <property type="match status" value="1"/>
</dbReference>
<evidence type="ECO:0000256" key="5">
    <source>
        <dbReference type="ARBA" id="ARBA00038039"/>
    </source>
</evidence>
<evidence type="ECO:0000256" key="8">
    <source>
        <dbReference type="SAM" id="Phobius"/>
    </source>
</evidence>
<evidence type="ECO:0000256" key="7">
    <source>
        <dbReference type="SAM" id="MobiDB-lite"/>
    </source>
</evidence>
<proteinExistence type="inferred from homology"/>
<keyword evidence="3 8" id="KW-1133">Transmembrane helix</keyword>
<dbReference type="PANTHER" id="PTHR16201">
    <property type="entry name" value="SEVEN TRANSMEMBRANE PROTEIN 1-RELATED"/>
    <property type="match status" value="1"/>
</dbReference>
<sequence>MLGLAATSDALGYTSIACWLGAQLPQVVENIQRHSCEGLALPFLANWLLGDISNLIGCLLTHQLPFQTWLAAYFVLVDMTLLGQYIYYQNLKPPPPLHTRSRSTTARRMSVDRPRTRYRTLSAVAANVAAAAAALAAQQDEVREHSVQGSRLFRSPRDAEGSTSRMTRNTDEDQVDDGAMGALADSFHSEGGRTIGRKRVSWSKERYGGRAGSVGRQPQLLQGGLVPMSSAEPVPTGPSSGRGRPETATLDSTASLRHSSVASRQGAGLAFLSVFALFSVGTLVQQRSNKGSVLVPRAVEVNPGAFSLDDNRSGVPHPPFPIDLADPDKISDAFSPHSDEGTHTDTIYISSPPHIPQNEPVSIAETPRDRILGRIFAWLCTTLYLTSRLPQIWKNFVRKSVEGLSMYLFVFAFLGNTFYVASILTSPKVYQPLPASREFIKESMPYLLGSGGTLMFDITIVMQSFIYRSKPRRHTRSTSRTIVEEERGLLAGDSLAHPPYNANNSTVHSRDRTSSSHRT</sequence>
<dbReference type="OrthoDB" id="8048523at2759"/>
<name>V2XL93_MONRO</name>
<dbReference type="InterPro" id="IPR051415">
    <property type="entry name" value="LAAT-1"/>
</dbReference>
<dbReference type="GO" id="GO:0000329">
    <property type="term" value="C:fungal-type vacuole membrane"/>
    <property type="evidence" value="ECO:0007669"/>
    <property type="project" value="TreeGrafter"/>
</dbReference>
<organism evidence="9 10">
    <name type="scientific">Moniliophthora roreri (strain MCA 2997)</name>
    <name type="common">Cocoa frosty pod rot fungus</name>
    <name type="synonym">Crinipellis roreri</name>
    <dbReference type="NCBI Taxonomy" id="1381753"/>
    <lineage>
        <taxon>Eukaryota</taxon>
        <taxon>Fungi</taxon>
        <taxon>Dikarya</taxon>
        <taxon>Basidiomycota</taxon>
        <taxon>Agaricomycotina</taxon>
        <taxon>Agaricomycetes</taxon>
        <taxon>Agaricomycetidae</taxon>
        <taxon>Agaricales</taxon>
        <taxon>Marasmiineae</taxon>
        <taxon>Marasmiaceae</taxon>
        <taxon>Moniliophthora</taxon>
    </lineage>
</organism>
<protein>
    <submittedName>
        <fullName evidence="9">Uncharacterized protein</fullName>
    </submittedName>
</protein>
<dbReference type="SMART" id="SM00679">
    <property type="entry name" value="CTNS"/>
    <property type="match status" value="2"/>
</dbReference>
<dbReference type="STRING" id="1381753.V2XL93"/>
<evidence type="ECO:0000256" key="4">
    <source>
        <dbReference type="ARBA" id="ARBA00023136"/>
    </source>
</evidence>
<dbReference type="Gene3D" id="1.20.1280.290">
    <property type="match status" value="2"/>
</dbReference>
<comment type="catalytic activity">
    <reaction evidence="6">
        <text>L-histidine(out) + L-arginine(in) = L-histidine(in) + L-arginine(out)</text>
        <dbReference type="Rhea" id="RHEA:71063"/>
        <dbReference type="ChEBI" id="CHEBI:32682"/>
        <dbReference type="ChEBI" id="CHEBI:57595"/>
    </reaction>
</comment>
<comment type="similarity">
    <text evidence="5">Belongs to the laat-1 family.</text>
</comment>
<feature type="region of interest" description="Disordered" evidence="7">
    <location>
        <begin position="226"/>
        <end position="255"/>
    </location>
</feature>
<comment type="caution">
    <text evidence="9">The sequence shown here is derived from an EMBL/GenBank/DDBJ whole genome shotgun (WGS) entry which is preliminary data.</text>
</comment>
<comment type="subcellular location">
    <subcellularLocation>
        <location evidence="1">Membrane</location>
        <topology evidence="1">Multi-pass membrane protein</topology>
    </subcellularLocation>
</comment>
<keyword evidence="4 8" id="KW-0472">Membrane</keyword>
<evidence type="ECO:0000313" key="9">
    <source>
        <dbReference type="EMBL" id="ESK94512.1"/>
    </source>
</evidence>
<evidence type="ECO:0000256" key="3">
    <source>
        <dbReference type="ARBA" id="ARBA00022989"/>
    </source>
</evidence>
<dbReference type="PANTHER" id="PTHR16201:SF34">
    <property type="entry name" value="LYSOSOMAL AMINO ACID TRANSPORTER 1"/>
    <property type="match status" value="1"/>
</dbReference>
<evidence type="ECO:0000313" key="10">
    <source>
        <dbReference type="Proteomes" id="UP000017559"/>
    </source>
</evidence>
<feature type="region of interest" description="Disordered" evidence="7">
    <location>
        <begin position="146"/>
        <end position="176"/>
    </location>
</feature>
<keyword evidence="2 8" id="KW-0812">Transmembrane</keyword>
<accession>V2XL93</accession>
<dbReference type="HOGENOM" id="CLU_019699_6_0_1"/>
<feature type="region of interest" description="Disordered" evidence="7">
    <location>
        <begin position="490"/>
        <end position="519"/>
    </location>
</feature>
<evidence type="ECO:0000256" key="1">
    <source>
        <dbReference type="ARBA" id="ARBA00004141"/>
    </source>
</evidence>
<reference evidence="9 10" key="1">
    <citation type="journal article" date="2014" name="BMC Genomics">
        <title>Genome and secretome analysis of the hemibiotrophic fungal pathogen, Moniliophthora roreri, which causes frosty pod rot disease of cacao: mechanisms of the biotrophic and necrotrophic phases.</title>
        <authorList>
            <person name="Meinhardt L.W."/>
            <person name="Costa G.G.L."/>
            <person name="Thomazella D.P.T."/>
            <person name="Teixeira P.J.P.L."/>
            <person name="Carazzolle M.F."/>
            <person name="Schuster S.C."/>
            <person name="Carlson J.E."/>
            <person name="Guiltinan M.J."/>
            <person name="Mieczkowski P."/>
            <person name="Farmer A."/>
            <person name="Ramaraj T."/>
            <person name="Crozier J."/>
            <person name="Davis R.E."/>
            <person name="Shao J."/>
            <person name="Melnick R.L."/>
            <person name="Pereira G.A.G."/>
            <person name="Bailey B.A."/>
        </authorList>
    </citation>
    <scope>NUCLEOTIDE SEQUENCE [LARGE SCALE GENOMIC DNA]</scope>
    <source>
        <strain evidence="9 10">MCA 2997</strain>
    </source>
</reference>
<dbReference type="InterPro" id="IPR006603">
    <property type="entry name" value="PQ-loop_rpt"/>
</dbReference>
<feature type="transmembrane region" description="Helical" evidence="8">
    <location>
        <begin position="266"/>
        <end position="284"/>
    </location>
</feature>
<dbReference type="Pfam" id="PF04193">
    <property type="entry name" value="PQ-loop"/>
    <property type="match status" value="2"/>
</dbReference>
<dbReference type="AlphaFoldDB" id="V2XL93"/>
<evidence type="ECO:0000256" key="6">
    <source>
        <dbReference type="ARBA" id="ARBA00050768"/>
    </source>
</evidence>
<dbReference type="GO" id="GO:0015174">
    <property type="term" value="F:basic amino acid transmembrane transporter activity"/>
    <property type="evidence" value="ECO:0007669"/>
    <property type="project" value="TreeGrafter"/>
</dbReference>
<dbReference type="Proteomes" id="UP000017559">
    <property type="component" value="Unassembled WGS sequence"/>
</dbReference>